<organism evidence="2 3">
    <name type="scientific">Euphydryas editha</name>
    <name type="common">Edith's checkerspot</name>
    <dbReference type="NCBI Taxonomy" id="104508"/>
    <lineage>
        <taxon>Eukaryota</taxon>
        <taxon>Metazoa</taxon>
        <taxon>Ecdysozoa</taxon>
        <taxon>Arthropoda</taxon>
        <taxon>Hexapoda</taxon>
        <taxon>Insecta</taxon>
        <taxon>Pterygota</taxon>
        <taxon>Neoptera</taxon>
        <taxon>Endopterygota</taxon>
        <taxon>Lepidoptera</taxon>
        <taxon>Glossata</taxon>
        <taxon>Ditrysia</taxon>
        <taxon>Papilionoidea</taxon>
        <taxon>Nymphalidae</taxon>
        <taxon>Nymphalinae</taxon>
        <taxon>Euphydryas</taxon>
    </lineage>
</organism>
<dbReference type="PROSITE" id="PS50012">
    <property type="entry name" value="RCC1_3"/>
    <property type="match status" value="1"/>
</dbReference>
<accession>A0AAU9VBR9</accession>
<gene>
    <name evidence="2" type="ORF">EEDITHA_LOCUS21265</name>
</gene>
<dbReference type="PANTHER" id="PTHR45982:SF1">
    <property type="entry name" value="REGULATOR OF CHROMOSOME CONDENSATION"/>
    <property type="match status" value="1"/>
</dbReference>
<evidence type="ECO:0000313" key="2">
    <source>
        <dbReference type="EMBL" id="CAH2107215.1"/>
    </source>
</evidence>
<sequence>MDGDSVLVPPCAPAPFPVVEVARIDLSWSHRAWWFPGSEGQVGLAAGWHHSCIINNVGTVYSWGLNFDGQLGSGDRKQVQIPTEVKIRTEVQPEGKANKSPDKEVPDVKTKALVACGGDFTIFIDEDGRIYATGNMHLQAINDKEKPNNRVIMMKTTKRVIKIPASRSNNKFIFQAVDFIHIMFPFDIDGIERRPIEPRLNPLNILADFNKKSWADDVIMLLKPWINEQNLNGNLNMAAKLAYHRKMYSDCLKYLLDNLNRGIQDDQFYVTHQNDSEMDHVRTKDELKIVITNIMSKRIKDISMTILNEEPYPIIDPSFFRSLPCCCDELKYTTKQIIPKSVTNIIDVDLSVQAAQIIDKCISIFPVDSKLWETCFRYAKDFYLSNNLEVSELETVLRKYMESNASTMAAAIMYSKDCAQYSDILTPKFYLNMCSEILDTWG</sequence>
<proteinExistence type="predicted"/>
<keyword evidence="3" id="KW-1185">Reference proteome</keyword>
<dbReference type="EMBL" id="CAKOGL010000030">
    <property type="protein sequence ID" value="CAH2107215.1"/>
    <property type="molecule type" value="Genomic_DNA"/>
</dbReference>
<name>A0AAU9VBR9_EUPED</name>
<dbReference type="Gene3D" id="2.130.10.30">
    <property type="entry name" value="Regulator of chromosome condensation 1/beta-lactamase-inhibitor protein II"/>
    <property type="match status" value="1"/>
</dbReference>
<protein>
    <submittedName>
        <fullName evidence="2">Uncharacterized protein</fullName>
    </submittedName>
</protein>
<dbReference type="Pfam" id="PF00415">
    <property type="entry name" value="RCC1"/>
    <property type="match status" value="1"/>
</dbReference>
<reference evidence="2" key="1">
    <citation type="submission" date="2022-03" db="EMBL/GenBank/DDBJ databases">
        <authorList>
            <person name="Tunstrom K."/>
        </authorList>
    </citation>
    <scope>NUCLEOTIDE SEQUENCE</scope>
</reference>
<evidence type="ECO:0000256" key="1">
    <source>
        <dbReference type="PROSITE-ProRule" id="PRU00235"/>
    </source>
</evidence>
<comment type="caution">
    <text evidence="2">The sequence shown here is derived from an EMBL/GenBank/DDBJ whole genome shotgun (WGS) entry which is preliminary data.</text>
</comment>
<dbReference type="InterPro" id="IPR009091">
    <property type="entry name" value="RCC1/BLIP-II"/>
</dbReference>
<feature type="repeat" description="RCC1" evidence="1">
    <location>
        <begin position="58"/>
        <end position="127"/>
    </location>
</feature>
<dbReference type="PANTHER" id="PTHR45982">
    <property type="entry name" value="REGULATOR OF CHROMOSOME CONDENSATION"/>
    <property type="match status" value="1"/>
</dbReference>
<dbReference type="InterPro" id="IPR000408">
    <property type="entry name" value="Reg_chr_condens"/>
</dbReference>
<dbReference type="Proteomes" id="UP001153954">
    <property type="component" value="Unassembled WGS sequence"/>
</dbReference>
<dbReference type="SUPFAM" id="SSF50985">
    <property type="entry name" value="RCC1/BLIP-II"/>
    <property type="match status" value="1"/>
</dbReference>
<evidence type="ECO:0000313" key="3">
    <source>
        <dbReference type="Proteomes" id="UP001153954"/>
    </source>
</evidence>
<dbReference type="AlphaFoldDB" id="A0AAU9VBR9"/>
<dbReference type="InterPro" id="IPR051553">
    <property type="entry name" value="Ran_GTPase-activating"/>
</dbReference>